<organism evidence="1 2">
    <name type="scientific">Stutzerimonas xanthomarina</name>
    <dbReference type="NCBI Taxonomy" id="271420"/>
    <lineage>
        <taxon>Bacteria</taxon>
        <taxon>Pseudomonadati</taxon>
        <taxon>Pseudomonadota</taxon>
        <taxon>Gammaproteobacteria</taxon>
        <taxon>Pseudomonadales</taxon>
        <taxon>Pseudomonadaceae</taxon>
        <taxon>Stutzerimonas</taxon>
    </lineage>
</organism>
<reference evidence="1 2" key="1">
    <citation type="submission" date="2018-10" db="EMBL/GenBank/DDBJ databases">
        <title>Transmission dynamics of multidrug resistant bacteria on intensive care unit surfaces.</title>
        <authorList>
            <person name="D'Souza A.W."/>
            <person name="Potter R.F."/>
            <person name="Wallace M."/>
            <person name="Shupe A."/>
            <person name="Patel S."/>
            <person name="Sun S."/>
            <person name="Gul D."/>
            <person name="Kwon J.H."/>
            <person name="Andleeb S."/>
            <person name="Burnham C.-A.D."/>
            <person name="Dantas G."/>
        </authorList>
    </citation>
    <scope>NUCLEOTIDE SEQUENCE [LARGE SCALE GENOMIC DNA]</scope>
    <source>
        <strain evidence="1 2">PX_177</strain>
    </source>
</reference>
<evidence type="ECO:0000313" key="2">
    <source>
        <dbReference type="Proteomes" id="UP000276506"/>
    </source>
</evidence>
<accession>A0A3R8VTA7</accession>
<name>A0A3R8VTA7_9GAMM</name>
<comment type="caution">
    <text evidence="1">The sequence shown here is derived from an EMBL/GenBank/DDBJ whole genome shotgun (WGS) entry which is preliminary data.</text>
</comment>
<gene>
    <name evidence="1" type="ORF">EGJ28_16740</name>
</gene>
<evidence type="ECO:0000313" key="1">
    <source>
        <dbReference type="EMBL" id="RRV08910.1"/>
    </source>
</evidence>
<dbReference type="RefSeq" id="WP_041110013.1">
    <property type="nucleotide sequence ID" value="NZ_RHQL01000010.1"/>
</dbReference>
<proteinExistence type="predicted"/>
<dbReference type="EMBL" id="RHQL01000010">
    <property type="protein sequence ID" value="RRV08910.1"/>
    <property type="molecule type" value="Genomic_DNA"/>
</dbReference>
<sequence length="358" mass="39238">MSIALSDQPIQIPSQGYADEWIQIFKAAYPTMKDVARDIFVRLAGYPSWACMLEHANRNTDLIDFDALPAEERVAHAASARRVLSDEFGLRPDVANHVAWTNPLGNLGFWPLRAPEFPVLRADRADRVSDDEHAALDQLNLSRCLDTREGQERLNAKPEIGAHLGLLEHLGWDVDILSSTPAQLATFGSIDQFYAEPCALVVDRELGQVPLFVAGFTATPDAAHDQVQLHYLTAALNSAEILAGPGAPALILYERSVSCRHAGHYLTCFGAIAYDHSFKDLLLNARCTSISDVFVNLVATSMDSPAILDYADNQLLLQRMFERARQKHALPAGAAGTLARIEGASGWSEMTLFADTLT</sequence>
<dbReference type="AlphaFoldDB" id="A0A3R8VTA7"/>
<protein>
    <submittedName>
        <fullName evidence="1">Uncharacterized protein</fullName>
    </submittedName>
</protein>
<dbReference type="Proteomes" id="UP000276506">
    <property type="component" value="Unassembled WGS sequence"/>
</dbReference>